<dbReference type="PRINTS" id="PR00906">
    <property type="entry name" value="SECA"/>
</dbReference>
<dbReference type="EMBL" id="MG755800">
    <property type="protein sequence ID" value="AWT39452.1"/>
    <property type="molecule type" value="Genomic_DNA"/>
</dbReference>
<dbReference type="Gene3D" id="1.10.3060.10">
    <property type="entry name" value="Helical scaffold and wing domains of SecA"/>
    <property type="match status" value="1"/>
</dbReference>
<keyword evidence="11" id="KW-0793">Thylakoid</keyword>
<dbReference type="InterPro" id="IPR001650">
    <property type="entry name" value="Helicase_C-like"/>
</dbReference>
<dbReference type="GO" id="GO:0009535">
    <property type="term" value="C:chloroplast thylakoid membrane"/>
    <property type="evidence" value="ECO:0007669"/>
    <property type="project" value="UniProtKB-SubCell"/>
</dbReference>
<feature type="binding site" evidence="11">
    <location>
        <position position="489"/>
    </location>
    <ligand>
        <name>ATP</name>
        <dbReference type="ChEBI" id="CHEBI:30616"/>
    </ligand>
</feature>
<keyword evidence="5 11" id="KW-0547">Nucleotide-binding</keyword>
<feature type="binding site" evidence="11">
    <location>
        <position position="81"/>
    </location>
    <ligand>
        <name>ATP</name>
        <dbReference type="ChEBI" id="CHEBI:30616"/>
    </ligand>
</feature>
<dbReference type="Pfam" id="PF07516">
    <property type="entry name" value="SecA_SW"/>
    <property type="match status" value="1"/>
</dbReference>
<evidence type="ECO:0000259" key="16">
    <source>
        <dbReference type="PROSITE" id="PS51196"/>
    </source>
</evidence>
<dbReference type="GO" id="GO:0008564">
    <property type="term" value="F:protein-exporting ATPase activity"/>
    <property type="evidence" value="ECO:0007669"/>
    <property type="project" value="UniProtKB-EC"/>
</dbReference>
<name>A0A2U9NQY6_9STRA</name>
<dbReference type="InterPro" id="IPR036670">
    <property type="entry name" value="SecA_X-link_sf"/>
</dbReference>
<comment type="catalytic activity">
    <reaction evidence="11">
        <text>ATP + H2O + cellular proteinSide 1 = ADP + phosphate + cellular proteinSide 2.</text>
        <dbReference type="EC" id="7.4.2.8"/>
    </reaction>
</comment>
<dbReference type="Pfam" id="PF21090">
    <property type="entry name" value="P-loop_SecA"/>
    <property type="match status" value="1"/>
</dbReference>
<dbReference type="InterPro" id="IPR036266">
    <property type="entry name" value="SecA_Wing/Scaffold_sf"/>
</dbReference>
<organism evidence="17">
    <name type="scientific">Entomoneis sp</name>
    <dbReference type="NCBI Taxonomy" id="186043"/>
    <lineage>
        <taxon>Eukaryota</taxon>
        <taxon>Sar</taxon>
        <taxon>Stramenopiles</taxon>
        <taxon>Ochrophyta</taxon>
        <taxon>Bacillariophyta</taxon>
        <taxon>Bacillariophyceae</taxon>
        <taxon>Bacillariophycidae</taxon>
        <taxon>Entomoneidaceae</taxon>
        <taxon>Entomoneis</taxon>
    </lineage>
</organism>
<evidence type="ECO:0000256" key="2">
    <source>
        <dbReference type="ARBA" id="ARBA00007650"/>
    </source>
</evidence>
<dbReference type="PROSITE" id="PS51194">
    <property type="entry name" value="HELICASE_CTER"/>
    <property type="match status" value="1"/>
</dbReference>
<geneLocation type="chloroplast" evidence="17"/>
<dbReference type="GO" id="GO:0005524">
    <property type="term" value="F:ATP binding"/>
    <property type="evidence" value="ECO:0007669"/>
    <property type="project" value="UniProtKB-UniRule"/>
</dbReference>
<dbReference type="CDD" id="cd18803">
    <property type="entry name" value="SF2_C_secA"/>
    <property type="match status" value="1"/>
</dbReference>
<evidence type="ECO:0000259" key="15">
    <source>
        <dbReference type="PROSITE" id="PS51194"/>
    </source>
</evidence>
<dbReference type="PROSITE" id="PS51196">
    <property type="entry name" value="SECA_MOTOR_DEAD"/>
    <property type="match status" value="1"/>
</dbReference>
<keyword evidence="13" id="KW-0175">Coiled coil</keyword>
<dbReference type="Gene3D" id="3.90.1440.10">
    <property type="entry name" value="SecA, preprotein cross-linking domain"/>
    <property type="match status" value="1"/>
</dbReference>
<feature type="domain" description="Helicase C-terminal" evidence="15">
    <location>
        <begin position="397"/>
        <end position="588"/>
    </location>
</feature>
<keyword evidence="9 11" id="KW-0811">Translocation</keyword>
<dbReference type="FunFam" id="3.90.1440.10:FF:000003">
    <property type="entry name" value="Preprotein translocase SecA subunit"/>
    <property type="match status" value="1"/>
</dbReference>
<dbReference type="InterPro" id="IPR000185">
    <property type="entry name" value="SecA"/>
</dbReference>
<dbReference type="GO" id="GO:0006605">
    <property type="term" value="P:protein targeting"/>
    <property type="evidence" value="ECO:0007669"/>
    <property type="project" value="UniProtKB-UniRule"/>
</dbReference>
<feature type="coiled-coil region" evidence="13">
    <location>
        <begin position="8"/>
        <end position="35"/>
    </location>
</feature>
<dbReference type="RefSeq" id="YP_009496740.1">
    <property type="nucleotide sequence ID" value="NC_038001.1"/>
</dbReference>
<evidence type="ECO:0000256" key="11">
    <source>
        <dbReference type="HAMAP-Rule" id="MF_01382"/>
    </source>
</evidence>
<keyword evidence="8 11" id="KW-1278">Translocase</keyword>
<feature type="domain" description="SecA family profile" evidence="16">
    <location>
        <begin position="1"/>
        <end position="673"/>
    </location>
</feature>
<gene>
    <name evidence="11 17" type="primary">secA</name>
</gene>
<comment type="function">
    <text evidence="11">Has a central role in coupling the hydrolysis of ATP to the transfer of proteins across the thylakoid membrane.</text>
</comment>
<dbReference type="InterPro" id="IPR014018">
    <property type="entry name" value="SecA_motor_DEAD"/>
</dbReference>
<keyword evidence="7 11" id="KW-0653">Protein transport</keyword>
<dbReference type="GO" id="GO:0009570">
    <property type="term" value="C:chloroplast stroma"/>
    <property type="evidence" value="ECO:0007669"/>
    <property type="project" value="UniProtKB-SubCell"/>
</dbReference>
<evidence type="ECO:0000256" key="5">
    <source>
        <dbReference type="ARBA" id="ARBA00022741"/>
    </source>
</evidence>
<dbReference type="GO" id="GO:0017038">
    <property type="term" value="P:protein import"/>
    <property type="evidence" value="ECO:0007669"/>
    <property type="project" value="InterPro"/>
</dbReference>
<protein>
    <recommendedName>
        <fullName evidence="11 12">Protein translocase subunit SecA</fullName>
        <ecNumber evidence="11">7.4.2.8</ecNumber>
    </recommendedName>
</protein>
<evidence type="ECO:0000259" key="14">
    <source>
        <dbReference type="PROSITE" id="PS51192"/>
    </source>
</evidence>
<feature type="binding site" evidence="11">
    <location>
        <begin position="99"/>
        <end position="103"/>
    </location>
    <ligand>
        <name>ATP</name>
        <dbReference type="ChEBI" id="CHEBI:30616"/>
    </ligand>
</feature>
<keyword evidence="4" id="KW-0963">Cytoplasm</keyword>
<keyword evidence="17" id="KW-0150">Chloroplast</keyword>
<dbReference type="Pfam" id="PF07517">
    <property type="entry name" value="SecA_DEAD"/>
    <property type="match status" value="1"/>
</dbReference>
<evidence type="ECO:0000256" key="4">
    <source>
        <dbReference type="ARBA" id="ARBA00022490"/>
    </source>
</evidence>
<evidence type="ECO:0000256" key="7">
    <source>
        <dbReference type="ARBA" id="ARBA00022927"/>
    </source>
</evidence>
<dbReference type="AlphaFoldDB" id="A0A2U9NQY6"/>
<proteinExistence type="inferred from homology"/>
<evidence type="ECO:0000256" key="6">
    <source>
        <dbReference type="ARBA" id="ARBA00022840"/>
    </source>
</evidence>
<dbReference type="HAMAP" id="MF_01382">
    <property type="entry name" value="SecA"/>
    <property type="match status" value="1"/>
</dbReference>
<evidence type="ECO:0000256" key="12">
    <source>
        <dbReference type="RuleBase" id="RU003874"/>
    </source>
</evidence>
<comment type="similarity">
    <text evidence="2 11 12">Belongs to the SecA family.</text>
</comment>
<dbReference type="NCBIfam" id="TIGR00963">
    <property type="entry name" value="secA"/>
    <property type="match status" value="1"/>
</dbReference>
<dbReference type="InterPro" id="IPR020937">
    <property type="entry name" value="SecA_CS"/>
</dbReference>
<dbReference type="InterPro" id="IPR044722">
    <property type="entry name" value="SecA_SF2_C"/>
</dbReference>
<keyword evidence="6 11" id="KW-0067">ATP-binding</keyword>
<sequence length="889" mass="102314">MLKNPFSNNSLLKQYQDLVSQINILEDTFEQLTDSELRAKSLTLKKQYEATQELDPLIAESFAITREASRRTLGLRHFDVQLIGGLVLNDNKIAEMKTGEGKTLVATLPASLNAITNKGVHIVTVNDYLANRDQVSMGQVYRFLGLNTGLIQEGMSTDERKKNYGADITYVTNYEVTFDFLRDNMALNPTDLVLRPFNYCIIDEVDSILIDEAQTPLIISNNTQTPIEKYIVAAEITEYLELNTHYKIDEKNKNVVLTVEGSKQIEQILKVQDLYDPRDPWIPYIINALKANALYFNNVHYIVQNNRIIIVDEFTGRIMPDRRWGDGLHQAVEAKENLPIRAKTETVAAITYQNFFLLYPKLSGMTGTGKTAEIEFEKIYNLAVNPIPTARPVQRKDLPDLIYKDQFSKWNAIAKTCNQVHETGQPILVGTTTVEKSEMLAQLLSEYNLSYQILNAKPENVRRESEIVAQAGKKGSITIATNMAGRGTDIILGGNITFKIQKKLYDILTLAKNFKLSKQTNILESSILSQFEGSSQRFLSVLLSLLNDDNFMKLSDLEILKLLQENDRISIPVISYQSSIQFLINDLITFNKKYQTQENKIVKNLGGLYIIGTERNDSRRVDNQLRGRCGRQGDPGVSRFFLSLDDNLLRLFGGPQIQNFMQTQLADDAPLESDLITKSLDSAQERVEERAYQQRKNLFDYDDVLNKQRNIVYYERKQILENTNTLSIKKNILAYGEQIVTDLLLELKENKFYREKTLSLIENLLGRNLLLTQLKDADSLLNTYDFYELKLYLFEEFWLTYQSKMEELSVYGTGLTENLERSIILLNTDRIWREHLQKMTLLRESVGWRGYGQRNPLYEYKQDAFYMFETREKLLRHLVIYDLLRASIL</sequence>
<dbReference type="SUPFAM" id="SSF52540">
    <property type="entry name" value="P-loop containing nucleoside triphosphate hydrolases"/>
    <property type="match status" value="2"/>
</dbReference>
<comment type="subcellular location">
    <subcellularLocation>
        <location evidence="1">Membrane</location>
        <topology evidence="1">Peripheral membrane protein</topology>
    </subcellularLocation>
    <subcellularLocation>
        <location evidence="11">Plastid</location>
        <location evidence="11">Chloroplast stroma</location>
    </subcellularLocation>
    <subcellularLocation>
        <location evidence="11">Plastid</location>
        <location evidence="11">Chloroplast thylakoid membrane</location>
        <topology evidence="11">Peripheral membrane protein</topology>
    </subcellularLocation>
    <text evidence="11">A minor fraction is associated with the chloroplast thylakoid membrane.</text>
</comment>
<dbReference type="InterPro" id="IPR027417">
    <property type="entry name" value="P-loop_NTPase"/>
</dbReference>
<dbReference type="PROSITE" id="PS01312">
    <property type="entry name" value="SECA"/>
    <property type="match status" value="1"/>
</dbReference>
<evidence type="ECO:0000256" key="8">
    <source>
        <dbReference type="ARBA" id="ARBA00022967"/>
    </source>
</evidence>
<feature type="domain" description="Helicase ATP-binding" evidence="14">
    <location>
        <begin position="83"/>
        <end position="279"/>
    </location>
</feature>
<dbReference type="PROSITE" id="PS51192">
    <property type="entry name" value="HELICASE_ATP_BIND_1"/>
    <property type="match status" value="1"/>
</dbReference>
<evidence type="ECO:0000256" key="9">
    <source>
        <dbReference type="ARBA" id="ARBA00023010"/>
    </source>
</evidence>
<evidence type="ECO:0000256" key="1">
    <source>
        <dbReference type="ARBA" id="ARBA00004170"/>
    </source>
</evidence>
<accession>A0A2U9NQY6</accession>
<dbReference type="SUPFAM" id="SSF81886">
    <property type="entry name" value="Helical scaffold and wing domains of SecA"/>
    <property type="match status" value="1"/>
</dbReference>
<dbReference type="InterPro" id="IPR011115">
    <property type="entry name" value="SecA_DEAD"/>
</dbReference>
<dbReference type="InterPro" id="IPR011130">
    <property type="entry name" value="SecA_preprotein_X-link_dom"/>
</dbReference>
<reference evidence="17" key="1">
    <citation type="journal article" date="2018" name="Adv. Bot. Res.">
        <title>Evolution of the Plastid Genomes in Diatoms.</title>
        <authorList>
            <person name="Yu M."/>
            <person name="Ashworth M.P."/>
            <person name="Hajrah N.H."/>
            <person name="Khiyami M.A."/>
            <person name="Sabir M.J."/>
            <person name="Alhebshi A.M."/>
            <person name="Al-Malki A.L."/>
            <person name="Sabir J.S.M."/>
            <person name="Theriot E.C."/>
            <person name="Jansen R.K."/>
        </authorList>
    </citation>
    <scope>NUCLEOTIDE SEQUENCE</scope>
</reference>
<keyword evidence="3 11" id="KW-0813">Transport</keyword>
<dbReference type="EC" id="7.4.2.8" evidence="11"/>
<dbReference type="CDD" id="cd17928">
    <property type="entry name" value="DEXDc_SecA"/>
    <property type="match status" value="1"/>
</dbReference>
<dbReference type="PANTHER" id="PTHR30612">
    <property type="entry name" value="SECA INNER MEMBRANE COMPONENT OF SEC PROTEIN SECRETION SYSTEM"/>
    <property type="match status" value="1"/>
</dbReference>
<keyword evidence="10 11" id="KW-0472">Membrane</keyword>
<dbReference type="SUPFAM" id="SSF81767">
    <property type="entry name" value="Pre-protein crosslinking domain of SecA"/>
    <property type="match status" value="1"/>
</dbReference>
<dbReference type="Pfam" id="PF01043">
    <property type="entry name" value="SecA_PP_bind"/>
    <property type="match status" value="1"/>
</dbReference>
<dbReference type="Gene3D" id="3.40.50.300">
    <property type="entry name" value="P-loop containing nucleotide triphosphate hydrolases"/>
    <property type="match status" value="2"/>
</dbReference>
<dbReference type="GeneID" id="36959153"/>
<dbReference type="InterPro" id="IPR014001">
    <property type="entry name" value="Helicase_ATP-bd"/>
</dbReference>
<dbReference type="SMART" id="SM00958">
    <property type="entry name" value="SecA_PP_bind"/>
    <property type="match status" value="1"/>
</dbReference>
<evidence type="ECO:0000256" key="3">
    <source>
        <dbReference type="ARBA" id="ARBA00022448"/>
    </source>
</evidence>
<dbReference type="InterPro" id="IPR011116">
    <property type="entry name" value="SecA_Wing/Scaffold"/>
</dbReference>
<evidence type="ECO:0000256" key="13">
    <source>
        <dbReference type="SAM" id="Coils"/>
    </source>
</evidence>
<dbReference type="PANTHER" id="PTHR30612:SF0">
    <property type="entry name" value="CHLOROPLAST PROTEIN-TRANSPORTING ATPASE"/>
    <property type="match status" value="1"/>
</dbReference>
<evidence type="ECO:0000256" key="10">
    <source>
        <dbReference type="ARBA" id="ARBA00023136"/>
    </source>
</evidence>
<evidence type="ECO:0000313" key="17">
    <source>
        <dbReference type="EMBL" id="AWT39452.1"/>
    </source>
</evidence>
<dbReference type="GO" id="GO:0065002">
    <property type="term" value="P:intracellular protein transmembrane transport"/>
    <property type="evidence" value="ECO:0007669"/>
    <property type="project" value="UniProtKB-UniRule"/>
</dbReference>
<dbReference type="SMART" id="SM00957">
    <property type="entry name" value="SecA_DEAD"/>
    <property type="match status" value="1"/>
</dbReference>
<keyword evidence="17" id="KW-0934">Plastid</keyword>